<dbReference type="Pfam" id="PF13439">
    <property type="entry name" value="Glyco_transf_4"/>
    <property type="match status" value="1"/>
</dbReference>
<sequence length="390" mass="42425">MKILLTTDTWAPTVNGVVTSTMALRAELQARGHEVRVLTLAGSSHTYARDGVIGLGSLDAGLIYPGARLRAPALNGALYELAAWQPDIVHSQCEFSTFAPARKIARLAGAPLVHTYHTVYEDYTHYFSPSRRMGRRLAALFTRNVCRCCDTIIAPTRKIQWLLGTYGVRRPVEVIPTGLDLDRFAAEPDPALRAALALPTEEPVLLYLGRLAREKNIAELIGAMPRLPRGVLLIVGDGPERPALEAQAQALGIAHRVRFAGMVPPAEVPRYYALADAFVSASTSEAQGLTYIEALAAGLPLLCRDDPCVRTLIVPGQSGWVYRTPAQFAALAAALPWGTAAAELRQNAREAARPYSRQVFGASVEALYRRLILTHTAVSHTAPPRKVILW</sequence>
<dbReference type="Gene3D" id="3.40.50.2000">
    <property type="entry name" value="Glycogen Phosphorylase B"/>
    <property type="match status" value="2"/>
</dbReference>
<feature type="domain" description="Glycosyltransferase subfamily 4-like N-terminal" evidence="2">
    <location>
        <begin position="14"/>
        <end position="183"/>
    </location>
</feature>
<organism evidence="3 4">
    <name type="scientific">Subdoligranulum variabile</name>
    <dbReference type="NCBI Taxonomy" id="214851"/>
    <lineage>
        <taxon>Bacteria</taxon>
        <taxon>Bacillati</taxon>
        <taxon>Bacillota</taxon>
        <taxon>Clostridia</taxon>
        <taxon>Eubacteriales</taxon>
        <taxon>Oscillospiraceae</taxon>
        <taxon>Subdoligranulum</taxon>
    </lineage>
</organism>
<dbReference type="PANTHER" id="PTHR45947">
    <property type="entry name" value="SULFOQUINOVOSYL TRANSFERASE SQD2"/>
    <property type="match status" value="1"/>
</dbReference>
<feature type="domain" description="Glycosyl transferase family 1" evidence="1">
    <location>
        <begin position="191"/>
        <end position="353"/>
    </location>
</feature>
<reference evidence="3" key="2">
    <citation type="submission" date="2021-09" db="EMBL/GenBank/DDBJ databases">
        <authorList>
            <person name="Gilroy R."/>
        </authorList>
    </citation>
    <scope>NUCLEOTIDE SEQUENCE</scope>
    <source>
        <strain evidence="3">ChiBcec21-2208</strain>
    </source>
</reference>
<reference evidence="3" key="1">
    <citation type="journal article" date="2021" name="PeerJ">
        <title>Extensive microbial diversity within the chicken gut microbiome revealed by metagenomics and culture.</title>
        <authorList>
            <person name="Gilroy R."/>
            <person name="Ravi A."/>
            <person name="Getino M."/>
            <person name="Pursley I."/>
            <person name="Horton D.L."/>
            <person name="Alikhan N.F."/>
            <person name="Baker D."/>
            <person name="Gharbi K."/>
            <person name="Hall N."/>
            <person name="Watson M."/>
            <person name="Adriaenssens E.M."/>
            <person name="Foster-Nyarko E."/>
            <person name="Jarju S."/>
            <person name="Secka A."/>
            <person name="Antonio M."/>
            <person name="Oren A."/>
            <person name="Chaudhuri R.R."/>
            <person name="La Ragione R."/>
            <person name="Hildebrand F."/>
            <person name="Pallen M.J."/>
        </authorList>
    </citation>
    <scope>NUCLEOTIDE SEQUENCE</scope>
    <source>
        <strain evidence="3">ChiBcec21-2208</strain>
    </source>
</reference>
<evidence type="ECO:0000259" key="1">
    <source>
        <dbReference type="Pfam" id="PF00534"/>
    </source>
</evidence>
<dbReference type="PANTHER" id="PTHR45947:SF3">
    <property type="entry name" value="SULFOQUINOVOSYL TRANSFERASE SQD2"/>
    <property type="match status" value="1"/>
</dbReference>
<evidence type="ECO:0000313" key="3">
    <source>
        <dbReference type="EMBL" id="HJG27707.1"/>
    </source>
</evidence>
<dbReference type="GO" id="GO:0016758">
    <property type="term" value="F:hexosyltransferase activity"/>
    <property type="evidence" value="ECO:0007669"/>
    <property type="project" value="TreeGrafter"/>
</dbReference>
<dbReference type="SUPFAM" id="SSF53756">
    <property type="entry name" value="UDP-Glycosyltransferase/glycogen phosphorylase"/>
    <property type="match status" value="1"/>
</dbReference>
<accession>A0A921IJ36</accession>
<protein>
    <submittedName>
        <fullName evidence="3">Glycosyltransferase family 4 protein</fullName>
    </submittedName>
</protein>
<evidence type="ECO:0000313" key="4">
    <source>
        <dbReference type="Proteomes" id="UP000782880"/>
    </source>
</evidence>
<dbReference type="AlphaFoldDB" id="A0A921IJ36"/>
<dbReference type="Proteomes" id="UP000782880">
    <property type="component" value="Unassembled WGS sequence"/>
</dbReference>
<dbReference type="InterPro" id="IPR001296">
    <property type="entry name" value="Glyco_trans_1"/>
</dbReference>
<dbReference type="EMBL" id="DYVE01000089">
    <property type="protein sequence ID" value="HJG27707.1"/>
    <property type="molecule type" value="Genomic_DNA"/>
</dbReference>
<comment type="caution">
    <text evidence="3">The sequence shown here is derived from an EMBL/GenBank/DDBJ whole genome shotgun (WGS) entry which is preliminary data.</text>
</comment>
<evidence type="ECO:0000259" key="2">
    <source>
        <dbReference type="Pfam" id="PF13439"/>
    </source>
</evidence>
<dbReference type="Pfam" id="PF00534">
    <property type="entry name" value="Glycos_transf_1"/>
    <property type="match status" value="1"/>
</dbReference>
<dbReference type="InterPro" id="IPR050194">
    <property type="entry name" value="Glycosyltransferase_grp1"/>
</dbReference>
<dbReference type="InterPro" id="IPR028098">
    <property type="entry name" value="Glyco_trans_4-like_N"/>
</dbReference>
<dbReference type="CDD" id="cd03817">
    <property type="entry name" value="GT4_UGDG-like"/>
    <property type="match status" value="1"/>
</dbReference>
<name>A0A921IJ36_9FIRM</name>
<gene>
    <name evidence="3" type="ORF">K8V20_03555</name>
</gene>
<proteinExistence type="predicted"/>